<evidence type="ECO:0000313" key="2">
    <source>
        <dbReference type="Proteomes" id="UP001141422"/>
    </source>
</evidence>
<name>A0ABT4IGZ6_9EURY</name>
<dbReference type="Proteomes" id="UP001141422">
    <property type="component" value="Unassembled WGS sequence"/>
</dbReference>
<comment type="caution">
    <text evidence="1">The sequence shown here is derived from an EMBL/GenBank/DDBJ whole genome shotgun (WGS) entry which is preliminary data.</text>
</comment>
<evidence type="ECO:0008006" key="3">
    <source>
        <dbReference type="Google" id="ProtNLM"/>
    </source>
</evidence>
<accession>A0ABT4IGZ6</accession>
<organism evidence="1 2">
    <name type="scientific">Methanocorpusculum petauri</name>
    <dbReference type="NCBI Taxonomy" id="3002863"/>
    <lineage>
        <taxon>Archaea</taxon>
        <taxon>Methanobacteriati</taxon>
        <taxon>Methanobacteriota</taxon>
        <taxon>Stenosarchaea group</taxon>
        <taxon>Methanomicrobia</taxon>
        <taxon>Methanomicrobiales</taxon>
        <taxon>Methanocorpusculaceae</taxon>
        <taxon>Methanocorpusculum</taxon>
    </lineage>
</organism>
<gene>
    <name evidence="1" type="ORF">O0S10_07215</name>
</gene>
<sequence length="194" mass="22598">MMAGKTVVLCEGRHDLIFLSLLLKRARRKFLPMDWDNICRQSEVSGERRVIQDFLRHQERSSFLIKQDNNRNTCITHFWIIYGYADEKYSLKMVLDSDNGLTLRGLKAEMLRATQKDLLNQCSDCSFSLKTEEKSGFFLYPTTLTESVLAVTGKNLNNFHDGDSQRKVLEEFLEEEVKWVGELERFLLQSQTST</sequence>
<dbReference type="RefSeq" id="WP_268925210.1">
    <property type="nucleotide sequence ID" value="NZ_JAPTGB010000014.1"/>
</dbReference>
<reference evidence="1" key="1">
    <citation type="submission" date="2022-12" db="EMBL/GenBank/DDBJ databases">
        <title>Isolation and characterisation of novel Methanocorpusculum spp. from native Australian herbivores indicates the genus is ancestrally host-associated.</title>
        <authorList>
            <person name="Volmer J.G."/>
            <person name="Soo R.M."/>
            <person name="Evans P.N."/>
            <person name="Hoedt E.C."/>
            <person name="Astorga Alsina A.L."/>
            <person name="Woodcroft B.J."/>
            <person name="Tyson G.W."/>
            <person name="Hugenholtz P."/>
            <person name="Morrison M."/>
        </authorList>
    </citation>
    <scope>NUCLEOTIDE SEQUENCE</scope>
    <source>
        <strain evidence="1">MG</strain>
    </source>
</reference>
<evidence type="ECO:0000313" key="1">
    <source>
        <dbReference type="EMBL" id="MCZ0861014.1"/>
    </source>
</evidence>
<proteinExistence type="predicted"/>
<keyword evidence="2" id="KW-1185">Reference proteome</keyword>
<protein>
    <recommendedName>
        <fullName evidence="3">DUF4435 domain-containing protein</fullName>
    </recommendedName>
</protein>
<dbReference type="EMBL" id="JAPTGB010000014">
    <property type="protein sequence ID" value="MCZ0861014.1"/>
    <property type="molecule type" value="Genomic_DNA"/>
</dbReference>